<evidence type="ECO:0000256" key="2">
    <source>
        <dbReference type="ARBA" id="ARBA00022692"/>
    </source>
</evidence>
<evidence type="ECO:0000256" key="1">
    <source>
        <dbReference type="ARBA" id="ARBA00004141"/>
    </source>
</evidence>
<dbReference type="EMBL" id="PSZO01000001">
    <property type="protein sequence ID" value="TCG12027.1"/>
    <property type="molecule type" value="Genomic_DNA"/>
</dbReference>
<accession>A0A4R0XW39</accession>
<keyword evidence="7" id="KW-1185">Reference proteome</keyword>
<keyword evidence="4 5" id="KW-0472">Membrane</keyword>
<keyword evidence="2 5" id="KW-0812">Transmembrane</keyword>
<feature type="transmembrane region" description="Helical" evidence="5">
    <location>
        <begin position="28"/>
        <end position="49"/>
    </location>
</feature>
<organism evidence="6 7">
    <name type="scientific">Mycoplasma marinum</name>
    <dbReference type="NCBI Taxonomy" id="1937190"/>
    <lineage>
        <taxon>Bacteria</taxon>
        <taxon>Bacillati</taxon>
        <taxon>Mycoplasmatota</taxon>
        <taxon>Mollicutes</taxon>
        <taxon>Mycoplasmataceae</taxon>
        <taxon>Mycoplasma</taxon>
    </lineage>
</organism>
<sequence>MTKSVNFNSEIEEKKYIPNSKKVWGVKLSAEFLGTIFLTWMIGLLGISFGGTKFEVLLSGGHEPSRLAIGFWLWLDIFLCLAIFARWSCDLNPLVSTYRMLIKEDSLKYGLIKIGVQMLGGLAAGMVIVATQQMAHAISGNPLDAIRNSNSSWASFTNQGKAIFGYIKKGTAGHHAIAFLGEAMGGLILVWSIFNKSIKNPVIKDMIIALAVGVGVAAMLDFETVVWNPARLLATQYIYDIFKGGHHAMSMVPTYAFGEFAGIFIFFGMQIFMEKYGIELWEKWMSFGKVNEPSLPAKKSPVKKEKKQIKH</sequence>
<evidence type="ECO:0000256" key="5">
    <source>
        <dbReference type="SAM" id="Phobius"/>
    </source>
</evidence>
<dbReference type="InterPro" id="IPR023271">
    <property type="entry name" value="Aquaporin-like"/>
</dbReference>
<evidence type="ECO:0000256" key="4">
    <source>
        <dbReference type="ARBA" id="ARBA00023136"/>
    </source>
</evidence>
<proteinExistence type="predicted"/>
<dbReference type="Proteomes" id="UP000294192">
    <property type="component" value="Unassembled WGS sequence"/>
</dbReference>
<feature type="transmembrane region" description="Helical" evidence="5">
    <location>
        <begin position="69"/>
        <end position="89"/>
    </location>
</feature>
<evidence type="ECO:0000256" key="3">
    <source>
        <dbReference type="ARBA" id="ARBA00022989"/>
    </source>
</evidence>
<comment type="caution">
    <text evidence="6">The sequence shown here is derived from an EMBL/GenBank/DDBJ whole genome shotgun (WGS) entry which is preliminary data.</text>
</comment>
<feature type="transmembrane region" description="Helical" evidence="5">
    <location>
        <begin position="206"/>
        <end position="227"/>
    </location>
</feature>
<dbReference type="Gene3D" id="1.20.1080.10">
    <property type="entry name" value="Glycerol uptake facilitator protein"/>
    <property type="match status" value="1"/>
</dbReference>
<dbReference type="AlphaFoldDB" id="A0A4R0XW39"/>
<dbReference type="RefSeq" id="WP_131598230.1">
    <property type="nucleotide sequence ID" value="NZ_PSZO01000001.1"/>
</dbReference>
<evidence type="ECO:0000313" key="7">
    <source>
        <dbReference type="Proteomes" id="UP000294192"/>
    </source>
</evidence>
<dbReference type="GO" id="GO:0016020">
    <property type="term" value="C:membrane"/>
    <property type="evidence" value="ECO:0007669"/>
    <property type="project" value="UniProtKB-SubCell"/>
</dbReference>
<protein>
    <recommendedName>
        <fullName evidence="8">Aquaporin</fullName>
    </recommendedName>
</protein>
<gene>
    <name evidence="6" type="ORF">C4B24_00240</name>
</gene>
<evidence type="ECO:0008006" key="8">
    <source>
        <dbReference type="Google" id="ProtNLM"/>
    </source>
</evidence>
<keyword evidence="3 5" id="KW-1133">Transmembrane helix</keyword>
<evidence type="ECO:0000313" key="6">
    <source>
        <dbReference type="EMBL" id="TCG12027.1"/>
    </source>
</evidence>
<name>A0A4R0XW39_9MOLU</name>
<reference evidence="6 7" key="1">
    <citation type="submission" date="2018-02" db="EMBL/GenBank/DDBJ databases">
        <title>Mycoplasma marinum and Mycoplasma todarodis sp. nov., moderately halophilic and psychrotolerant mycoplasmas isolated from cephalopods.</title>
        <authorList>
            <person name="Viver T."/>
        </authorList>
    </citation>
    <scope>NUCLEOTIDE SEQUENCE [LARGE SCALE GENOMIC DNA]</scope>
    <source>
        <strain evidence="6 7">PE</strain>
    </source>
</reference>
<feature type="transmembrane region" description="Helical" evidence="5">
    <location>
        <begin position="110"/>
        <end position="130"/>
    </location>
</feature>
<comment type="subcellular location">
    <subcellularLocation>
        <location evidence="1">Membrane</location>
        <topology evidence="1">Multi-pass membrane protein</topology>
    </subcellularLocation>
</comment>
<dbReference type="OrthoDB" id="401045at2"/>
<feature type="transmembrane region" description="Helical" evidence="5">
    <location>
        <begin position="176"/>
        <end position="194"/>
    </location>
</feature>
<feature type="transmembrane region" description="Helical" evidence="5">
    <location>
        <begin position="255"/>
        <end position="273"/>
    </location>
</feature>
<dbReference type="SUPFAM" id="SSF81338">
    <property type="entry name" value="Aquaporin-like"/>
    <property type="match status" value="1"/>
</dbReference>